<protein>
    <submittedName>
        <fullName evidence="3">DUF1932 domain-containing protein</fullName>
    </submittedName>
</protein>
<comment type="caution">
    <text evidence="3">The sequence shown here is derived from an EMBL/GenBank/DDBJ whole genome shotgun (WGS) entry which is preliminary data.</text>
</comment>
<evidence type="ECO:0000313" key="4">
    <source>
        <dbReference type="Proteomes" id="UP001208771"/>
    </source>
</evidence>
<dbReference type="InterPro" id="IPR036291">
    <property type="entry name" value="NAD(P)-bd_dom_sf"/>
</dbReference>
<evidence type="ECO:0000259" key="2">
    <source>
        <dbReference type="Pfam" id="PF09130"/>
    </source>
</evidence>
<keyword evidence="4" id="KW-1185">Reference proteome</keyword>
<sequence>MKIAMLGFGEAARAIVAGWRESLETPPPLSAFDIKHDAGGEARAGIVRACADLRVRCAPTVADGLAEAGAVFSLVTADRALEAAESAAVAIGPGTLYLDGNSCAPSTKQAAAGLIEAAGGRYVDMAIMAPIHPARHRTPVLLAGEAAGEAQALLAGLDMRPTLAGNRVGQASAIKMLRSVMIKGLEALTAECLLAARRAGVEEAVLASLQASDPGFDWKARGAYNLERMMVHGARRAAEMTEVAVTLRDLGVPDRMTQAAAQWQRQIAGLALAPGDAALDARADRILNRLAP</sequence>
<dbReference type="Gene3D" id="1.10.1040.10">
    <property type="entry name" value="N-(1-d-carboxylethyl)-l-norvaline Dehydrogenase, domain 2"/>
    <property type="match status" value="1"/>
</dbReference>
<dbReference type="InterPro" id="IPR015814">
    <property type="entry name" value="Pgluconate_DH_NAD-bd_C"/>
</dbReference>
<evidence type="ECO:0000256" key="1">
    <source>
        <dbReference type="PIRSR" id="PIRSR000103-1"/>
    </source>
</evidence>
<reference evidence="3" key="1">
    <citation type="submission" date="2022-07" db="EMBL/GenBank/DDBJ databases">
        <title>Ectorhizobium quercum gen.nov., sp. nov.</title>
        <authorList>
            <person name="Ma T."/>
            <person name="Li Y."/>
        </authorList>
    </citation>
    <scope>NUCLEOTIDE SEQUENCE</scope>
    <source>
        <strain evidence="3">BDR2-2</strain>
    </source>
</reference>
<name>A0AAE3MZE2_9HYPH</name>
<dbReference type="RefSeq" id="WP_306411905.1">
    <property type="nucleotide sequence ID" value="NZ_JANFPI010000004.1"/>
</dbReference>
<feature type="active site" evidence="1">
    <location>
        <position position="175"/>
    </location>
</feature>
<accession>A0AAE3MZE2</accession>
<dbReference type="SUPFAM" id="SSF51735">
    <property type="entry name" value="NAD(P)-binding Rossmann-fold domains"/>
    <property type="match status" value="1"/>
</dbReference>
<dbReference type="InterPro" id="IPR008927">
    <property type="entry name" value="6-PGluconate_DH-like_C_sf"/>
</dbReference>
<feature type="domain" description="Phosphogluconate dehydrogenase NAD-binding putative C-terminal" evidence="2">
    <location>
        <begin position="196"/>
        <end position="266"/>
    </location>
</feature>
<dbReference type="Gene3D" id="3.40.50.720">
    <property type="entry name" value="NAD(P)-binding Rossmann-like Domain"/>
    <property type="match status" value="1"/>
</dbReference>
<dbReference type="InterPro" id="IPR013328">
    <property type="entry name" value="6PGD_dom2"/>
</dbReference>
<dbReference type="AlphaFoldDB" id="A0AAE3MZE2"/>
<evidence type="ECO:0000313" key="3">
    <source>
        <dbReference type="EMBL" id="MCX8998118.1"/>
    </source>
</evidence>
<dbReference type="SUPFAM" id="SSF48179">
    <property type="entry name" value="6-phosphogluconate dehydrogenase C-terminal domain-like"/>
    <property type="match status" value="1"/>
</dbReference>
<organism evidence="3 4">
    <name type="scientific">Ectorhizobium quercum</name>
    <dbReference type="NCBI Taxonomy" id="2965071"/>
    <lineage>
        <taxon>Bacteria</taxon>
        <taxon>Pseudomonadati</taxon>
        <taxon>Pseudomonadota</taxon>
        <taxon>Alphaproteobacteria</taxon>
        <taxon>Hyphomicrobiales</taxon>
        <taxon>Rhizobiaceae</taxon>
        <taxon>Ectorhizobium</taxon>
    </lineage>
</organism>
<proteinExistence type="predicted"/>
<dbReference type="EMBL" id="JANFPI010000004">
    <property type="protein sequence ID" value="MCX8998118.1"/>
    <property type="molecule type" value="Genomic_DNA"/>
</dbReference>
<gene>
    <name evidence="3" type="ORF">NOF55_13485</name>
</gene>
<dbReference type="GO" id="GO:0016491">
    <property type="term" value="F:oxidoreductase activity"/>
    <property type="evidence" value="ECO:0007669"/>
    <property type="project" value="UniProtKB-KW"/>
</dbReference>
<dbReference type="Proteomes" id="UP001208771">
    <property type="component" value="Unassembled WGS sequence"/>
</dbReference>
<dbReference type="Pfam" id="PF09130">
    <property type="entry name" value="DUF1932"/>
    <property type="match status" value="1"/>
</dbReference>